<dbReference type="SUPFAM" id="SSF74788">
    <property type="entry name" value="Cullin repeat-like"/>
    <property type="match status" value="1"/>
</dbReference>
<feature type="compositionally biased region" description="Low complexity" evidence="7">
    <location>
        <begin position="72"/>
        <end position="82"/>
    </location>
</feature>
<dbReference type="GO" id="GO:0031625">
    <property type="term" value="F:ubiquitin protein ligase binding"/>
    <property type="evidence" value="ECO:0007669"/>
    <property type="project" value="InterPro"/>
</dbReference>
<comment type="similarity">
    <text evidence="1 4 5">Belongs to the cullin family.</text>
</comment>
<dbReference type="Proteomes" id="UP000054564">
    <property type="component" value="Unassembled WGS sequence"/>
</dbReference>
<organism evidence="9 10">
    <name type="scientific">Puccinia striiformis f. sp. tritici PST-78</name>
    <dbReference type="NCBI Taxonomy" id="1165861"/>
    <lineage>
        <taxon>Eukaryota</taxon>
        <taxon>Fungi</taxon>
        <taxon>Dikarya</taxon>
        <taxon>Basidiomycota</taxon>
        <taxon>Pucciniomycotina</taxon>
        <taxon>Pucciniomycetes</taxon>
        <taxon>Pucciniales</taxon>
        <taxon>Pucciniaceae</taxon>
        <taxon>Puccinia</taxon>
    </lineage>
</organism>
<feature type="coiled-coil region" evidence="6">
    <location>
        <begin position="666"/>
        <end position="693"/>
    </location>
</feature>
<evidence type="ECO:0000256" key="1">
    <source>
        <dbReference type="ARBA" id="ARBA00006019"/>
    </source>
</evidence>
<feature type="region of interest" description="Disordered" evidence="7">
    <location>
        <begin position="1"/>
        <end position="82"/>
    </location>
</feature>
<dbReference type="Pfam" id="PF26557">
    <property type="entry name" value="Cullin_AB"/>
    <property type="match status" value="1"/>
</dbReference>
<dbReference type="PANTHER" id="PTHR11932">
    <property type="entry name" value="CULLIN"/>
    <property type="match status" value="1"/>
</dbReference>
<dbReference type="InterPro" id="IPR036390">
    <property type="entry name" value="WH_DNA-bd_sf"/>
</dbReference>
<dbReference type="InterPro" id="IPR001373">
    <property type="entry name" value="Cullin_N"/>
</dbReference>
<sequence length="962" mass="109778">MRYGGWSTRVQRSKKKKHGKKERKKEKVGRKKEEVVKKKENGKEGRKRKKRKEAEAMKRTNPESRPSFGDHQNNNEPNQNNNNLEAFRAAASLKIAAKRNRINKESTTFNPIKTHLPTTFVQGLTKPQDQFHPILEIGKLAIKNLKSQPEENTPFYQNSLSVLGDALDDILHVPPKPTAISLTTLSGACQALVQAGPKWSECLYDQVKDRLSQKTIEIHHQLLEGIPSDPAIESLLLSSNSIDFFKTIDLFDPHTASSWLIKTHSIWNGWYNQLKLIRCLLIHLDRFILARSDTLIPIWELGLDLFRKNVIGRPWNPISLTLSIVISQQITIERTSGTISYGLIRSITDLSYTAFGSKGFTSLISVSLIQTTESFYKQEGTRMIDDIESNLMSIEGPFGYLSNIKIRLESETELFNKIFTTPARALNAQLLNTIIRSIETNLIQAHLDVLLSKGLVRLLEGFPDRSSADSLSTFYSLLSRLGDPSPLQQLRTCFSKWIKQVGLSMVTETTTNEDQESGNRIGSGMIESLIEFKTKLDRIVIDCFLSDREMFYAIKESFEFFINHQRQNKLAESLAKFLDSKIRTNLNKLNEIEIDNFLSQILIIFRFSQDKDIFEEFYKKDLAKRLLLSKSNSIDLEKNMVMKLKKECGPGFTAKLEMMFRDLETSNDLNIAYEKARLKARRAEEQQQQGEEKGSSKEEVVDLTVTILTSGSWPISQSTEPKVILPSRLSNQLNKFEKFYAIKYLGRTLTWTHSLGQVVLTASFPIPNPNNPVEIGTKLVKKVVKKEFTVSMIQALVLLLFNDLHSDLQSIDFLSIVERTGIDETTAARTLQSLACGKVKILIKNPKSKNVSNSDQFSFNSNFKDDHFKIKINQIQSKETVEERSKTVTKVVTDRSTMIQLSIVRIMKSRQKLKFNTLILDLIESLKNRFQVEVKDVKVAIENLIARDYLERVGVDEFQYLA</sequence>
<gene>
    <name evidence="9" type="ORF">PSTG_11154</name>
</gene>
<protein>
    <recommendedName>
        <fullName evidence="8">Cullin family profile domain-containing protein</fullName>
    </recommendedName>
</protein>
<dbReference type="InterPro" id="IPR036317">
    <property type="entry name" value="Cullin_homology_sf"/>
</dbReference>
<dbReference type="Pfam" id="PF10557">
    <property type="entry name" value="Cullin_Nedd8"/>
    <property type="match status" value="1"/>
</dbReference>
<keyword evidence="2" id="KW-1017">Isopeptide bond</keyword>
<dbReference type="GO" id="GO:0006511">
    <property type="term" value="P:ubiquitin-dependent protein catabolic process"/>
    <property type="evidence" value="ECO:0007669"/>
    <property type="project" value="InterPro"/>
</dbReference>
<evidence type="ECO:0000256" key="7">
    <source>
        <dbReference type="SAM" id="MobiDB-lite"/>
    </source>
</evidence>
<evidence type="ECO:0000256" key="2">
    <source>
        <dbReference type="ARBA" id="ARBA00022499"/>
    </source>
</evidence>
<evidence type="ECO:0000313" key="10">
    <source>
        <dbReference type="Proteomes" id="UP000054564"/>
    </source>
</evidence>
<keyword evidence="6" id="KW-0175">Coiled coil</keyword>
<evidence type="ECO:0000256" key="6">
    <source>
        <dbReference type="SAM" id="Coils"/>
    </source>
</evidence>
<name>A0A0L0V996_9BASI</name>
<dbReference type="InterPro" id="IPR036388">
    <property type="entry name" value="WH-like_DNA-bd_sf"/>
</dbReference>
<keyword evidence="3" id="KW-0832">Ubl conjugation</keyword>
<dbReference type="OrthoDB" id="27073at2759"/>
<dbReference type="Pfam" id="PF00888">
    <property type="entry name" value="Cullin"/>
    <property type="match status" value="1"/>
</dbReference>
<evidence type="ECO:0000256" key="4">
    <source>
        <dbReference type="PROSITE-ProRule" id="PRU00330"/>
    </source>
</evidence>
<dbReference type="InterPro" id="IPR016159">
    <property type="entry name" value="Cullin_repeat-like_dom_sf"/>
</dbReference>
<dbReference type="SUPFAM" id="SSF46785">
    <property type="entry name" value="Winged helix' DNA-binding domain"/>
    <property type="match status" value="1"/>
</dbReference>
<evidence type="ECO:0000259" key="8">
    <source>
        <dbReference type="PROSITE" id="PS50069"/>
    </source>
</evidence>
<dbReference type="AlphaFoldDB" id="A0A0L0V996"/>
<feature type="compositionally biased region" description="Basic and acidic residues" evidence="7">
    <location>
        <begin position="52"/>
        <end position="62"/>
    </location>
</feature>
<evidence type="ECO:0000256" key="3">
    <source>
        <dbReference type="ARBA" id="ARBA00022843"/>
    </source>
</evidence>
<dbReference type="Gene3D" id="1.20.1310.10">
    <property type="entry name" value="Cullin Repeats"/>
    <property type="match status" value="4"/>
</dbReference>
<dbReference type="InterPro" id="IPR016158">
    <property type="entry name" value="Cullin_homology"/>
</dbReference>
<evidence type="ECO:0000256" key="5">
    <source>
        <dbReference type="RuleBase" id="RU003829"/>
    </source>
</evidence>
<dbReference type="PROSITE" id="PS50069">
    <property type="entry name" value="CULLIN_2"/>
    <property type="match status" value="1"/>
</dbReference>
<dbReference type="InterPro" id="IPR045093">
    <property type="entry name" value="Cullin"/>
</dbReference>
<proteinExistence type="inferred from homology"/>
<dbReference type="Gene3D" id="3.30.230.130">
    <property type="entry name" value="Cullin, Chain C, Domain 2"/>
    <property type="match status" value="1"/>
</dbReference>
<reference evidence="10" key="1">
    <citation type="submission" date="2014-03" db="EMBL/GenBank/DDBJ databases">
        <title>The Genome Sequence of Puccinia striiformis f. sp. tritici PST-78.</title>
        <authorList>
            <consortium name="The Broad Institute Genome Sequencing Platform"/>
            <person name="Cuomo C."/>
            <person name="Hulbert S."/>
            <person name="Chen X."/>
            <person name="Walker B."/>
            <person name="Young S.K."/>
            <person name="Zeng Q."/>
            <person name="Gargeya S."/>
            <person name="Fitzgerald M."/>
            <person name="Haas B."/>
            <person name="Abouelleil A."/>
            <person name="Alvarado L."/>
            <person name="Arachchi H.M."/>
            <person name="Berlin A.M."/>
            <person name="Chapman S.B."/>
            <person name="Goldberg J."/>
            <person name="Griggs A."/>
            <person name="Gujja S."/>
            <person name="Hansen M."/>
            <person name="Howarth C."/>
            <person name="Imamovic A."/>
            <person name="Larimer J."/>
            <person name="McCowan C."/>
            <person name="Montmayeur A."/>
            <person name="Murphy C."/>
            <person name="Neiman D."/>
            <person name="Pearson M."/>
            <person name="Priest M."/>
            <person name="Roberts A."/>
            <person name="Saif S."/>
            <person name="Shea T."/>
            <person name="Sisk P."/>
            <person name="Sykes S."/>
            <person name="Wortman J."/>
            <person name="Nusbaum C."/>
            <person name="Birren B."/>
        </authorList>
    </citation>
    <scope>NUCLEOTIDE SEQUENCE [LARGE SCALE GENOMIC DNA]</scope>
    <source>
        <strain evidence="10">race PST-78</strain>
    </source>
</reference>
<dbReference type="InterPro" id="IPR059120">
    <property type="entry name" value="Cullin-like_AB"/>
</dbReference>
<feature type="domain" description="Cullin family profile" evidence="8">
    <location>
        <begin position="569"/>
        <end position="835"/>
    </location>
</feature>
<feature type="compositionally biased region" description="Basic and acidic residues" evidence="7">
    <location>
        <begin position="31"/>
        <end position="44"/>
    </location>
</feature>
<dbReference type="FunFam" id="1.20.1310.10:FF:000002">
    <property type="entry name" value="cullin-3 isoform X1"/>
    <property type="match status" value="1"/>
</dbReference>
<dbReference type="SMART" id="SM00884">
    <property type="entry name" value="Cullin_Nedd8"/>
    <property type="match status" value="1"/>
</dbReference>
<dbReference type="EMBL" id="AJIL01000095">
    <property type="protein sequence ID" value="KNE95549.1"/>
    <property type="molecule type" value="Genomic_DNA"/>
</dbReference>
<evidence type="ECO:0000313" key="9">
    <source>
        <dbReference type="EMBL" id="KNE95549.1"/>
    </source>
</evidence>
<dbReference type="STRING" id="1165861.A0A0L0V996"/>
<dbReference type="SUPFAM" id="SSF75632">
    <property type="entry name" value="Cullin homology domain"/>
    <property type="match status" value="1"/>
</dbReference>
<feature type="compositionally biased region" description="Basic residues" evidence="7">
    <location>
        <begin position="11"/>
        <end position="30"/>
    </location>
</feature>
<dbReference type="Gene3D" id="1.10.10.10">
    <property type="entry name" value="Winged helix-like DNA-binding domain superfamily/Winged helix DNA-binding domain"/>
    <property type="match status" value="1"/>
</dbReference>
<accession>A0A0L0V996</accession>
<comment type="caution">
    <text evidence="9">The sequence shown here is derived from an EMBL/GenBank/DDBJ whole genome shotgun (WGS) entry which is preliminary data.</text>
</comment>
<dbReference type="SMART" id="SM00182">
    <property type="entry name" value="CULLIN"/>
    <property type="match status" value="1"/>
</dbReference>
<dbReference type="InterPro" id="IPR019559">
    <property type="entry name" value="Cullin_neddylation_domain"/>
</dbReference>
<keyword evidence="10" id="KW-1185">Reference proteome</keyword>